<reference evidence="4" key="1">
    <citation type="submission" date="2019-01" db="EMBL/GenBank/DDBJ databases">
        <title>Draft genome sequences of three monokaryotic isolates of the white-rot basidiomycete fungus Dichomitus squalens.</title>
        <authorList>
            <consortium name="DOE Joint Genome Institute"/>
            <person name="Lopez S.C."/>
            <person name="Andreopoulos B."/>
            <person name="Pangilinan J."/>
            <person name="Lipzen A."/>
            <person name="Riley R."/>
            <person name="Ahrendt S."/>
            <person name="Ng V."/>
            <person name="Barry K."/>
            <person name="Daum C."/>
            <person name="Grigoriev I.V."/>
            <person name="Hilden K.S."/>
            <person name="Makela M.R."/>
            <person name="de Vries R.P."/>
        </authorList>
    </citation>
    <scope>NUCLEOTIDE SEQUENCE [LARGE SCALE GENOMIC DNA]</scope>
    <source>
        <strain evidence="4">OM18370.1</strain>
    </source>
</reference>
<name>A0A4Q9MTX2_9APHY</name>
<accession>A0A4Q9MTX2</accession>
<protein>
    <recommendedName>
        <fullName evidence="3">BAG domain-containing protein</fullName>
    </recommendedName>
</protein>
<evidence type="ECO:0000259" key="3">
    <source>
        <dbReference type="Pfam" id="PF02179"/>
    </source>
</evidence>
<dbReference type="Gene3D" id="1.20.58.120">
    <property type="entry name" value="BAG domain"/>
    <property type="match status" value="1"/>
</dbReference>
<keyword evidence="1" id="KW-0175">Coiled coil</keyword>
<feature type="compositionally biased region" description="Pro residues" evidence="2">
    <location>
        <begin position="326"/>
        <end position="336"/>
    </location>
</feature>
<dbReference type="SUPFAM" id="SSF63491">
    <property type="entry name" value="BAG domain"/>
    <property type="match status" value="1"/>
</dbReference>
<dbReference type="GO" id="GO:0051087">
    <property type="term" value="F:protein-folding chaperone binding"/>
    <property type="evidence" value="ECO:0007669"/>
    <property type="project" value="InterPro"/>
</dbReference>
<feature type="compositionally biased region" description="Low complexity" evidence="2">
    <location>
        <begin position="258"/>
        <end position="275"/>
    </location>
</feature>
<feature type="region of interest" description="Disordered" evidence="2">
    <location>
        <begin position="209"/>
        <end position="338"/>
    </location>
</feature>
<dbReference type="Proteomes" id="UP000292957">
    <property type="component" value="Unassembled WGS sequence"/>
</dbReference>
<feature type="compositionally biased region" description="Low complexity" evidence="2">
    <location>
        <begin position="533"/>
        <end position="542"/>
    </location>
</feature>
<feature type="coiled-coil region" evidence="1">
    <location>
        <begin position="36"/>
        <end position="63"/>
    </location>
</feature>
<evidence type="ECO:0000256" key="2">
    <source>
        <dbReference type="SAM" id="MobiDB-lite"/>
    </source>
</evidence>
<dbReference type="AlphaFoldDB" id="A0A4Q9MTX2"/>
<dbReference type="EMBL" id="ML143400">
    <property type="protein sequence ID" value="TBU31299.1"/>
    <property type="molecule type" value="Genomic_DNA"/>
</dbReference>
<organism evidence="4">
    <name type="scientific">Dichomitus squalens</name>
    <dbReference type="NCBI Taxonomy" id="114155"/>
    <lineage>
        <taxon>Eukaryota</taxon>
        <taxon>Fungi</taxon>
        <taxon>Dikarya</taxon>
        <taxon>Basidiomycota</taxon>
        <taxon>Agaricomycotina</taxon>
        <taxon>Agaricomycetes</taxon>
        <taxon>Polyporales</taxon>
        <taxon>Polyporaceae</taxon>
        <taxon>Dichomitus</taxon>
    </lineage>
</organism>
<dbReference type="OrthoDB" id="333905at2759"/>
<feature type="compositionally biased region" description="Basic and acidic residues" evidence="2">
    <location>
        <begin position="209"/>
        <end position="226"/>
    </location>
</feature>
<dbReference type="Pfam" id="PF02179">
    <property type="entry name" value="BAG"/>
    <property type="match status" value="1"/>
</dbReference>
<feature type="region of interest" description="Disordered" evidence="2">
    <location>
        <begin position="495"/>
        <end position="721"/>
    </location>
</feature>
<dbReference type="InterPro" id="IPR036533">
    <property type="entry name" value="BAG_dom_sf"/>
</dbReference>
<proteinExistence type="predicted"/>
<feature type="compositionally biased region" description="Low complexity" evidence="2">
    <location>
        <begin position="549"/>
        <end position="572"/>
    </location>
</feature>
<feature type="compositionally biased region" description="Low complexity" evidence="2">
    <location>
        <begin position="620"/>
        <end position="631"/>
    </location>
</feature>
<feature type="compositionally biased region" description="Polar residues" evidence="2">
    <location>
        <begin position="704"/>
        <end position="721"/>
    </location>
</feature>
<feature type="compositionally biased region" description="Low complexity" evidence="2">
    <location>
        <begin position="303"/>
        <end position="320"/>
    </location>
</feature>
<feature type="compositionally biased region" description="Polar residues" evidence="2">
    <location>
        <begin position="512"/>
        <end position="532"/>
    </location>
</feature>
<sequence length="721" mass="80137">MSPRSHTSTMFPYYGYSAPSYSVPSDSEYLRALAEERAAREQYAAARRAQEEARARAARARAARRAYASPYNSYHDDDYLDSYNDLDLGLEPLDDALGSYYPGPSSARSRPLSYMDGQRPYGFGLDPYSQRAMLEEQRRRHLMEEQRRRELLELEREKERRRLEEERIRRILQEERMREEAARQKLLEEERMRKALEEERIRRALLEEEEARRERERERARIREQQQQKPIDPLDILRALGLAPPASVGESEKERLGRQGARTTQPGRRTGTTPSPVRPFPFGQTPKTTTTQRQRAPSPNPVKKTPSSQSTSIPITSPKSSAKRVPTPPPAQPPTPEQLAAAEKIRDAYRARVSRRAALASIAAIRKRFLAARNGFTLPSTLDYDIPTNGRVPTTVSLGADTSAEKLARLAEDDEADVLEGAPRLAYSPTNAPLHGYEEELNRILGQLDAVESRGDQGVRAARRELARAVEREAERVERWRGVVWRWWTEDQPKEAAAPAESQQMEVEPVESVQTSAEVAQVPQGETSESAATETPMEVEPTTEPPQPVSDSSAATAVPPSPSNGTNSTSFSVPISSPTPQAVEPVESAPTPEIEITDANDAEAPSQPEAEPADIDVPVAEATSSPESAPSQHAQSDNTASESAATEERARSLTPELSHEHSEAEEMEVEPQEVHTPPPAEHTPLVSVDASLPETMDLAHEQQKQPTSEANPIEAQQQQVA</sequence>
<evidence type="ECO:0000313" key="4">
    <source>
        <dbReference type="EMBL" id="TBU31299.1"/>
    </source>
</evidence>
<feature type="compositionally biased region" description="Basic and acidic residues" evidence="2">
    <location>
        <begin position="646"/>
        <end position="664"/>
    </location>
</feature>
<feature type="domain" description="BAG" evidence="3">
    <location>
        <begin position="437"/>
        <end position="478"/>
    </location>
</feature>
<evidence type="ECO:0000256" key="1">
    <source>
        <dbReference type="SAM" id="Coils"/>
    </source>
</evidence>
<dbReference type="InterPro" id="IPR003103">
    <property type="entry name" value="BAG_domain"/>
</dbReference>
<gene>
    <name evidence="4" type="ORF">BD311DRAFT_823326</name>
</gene>